<dbReference type="AlphaFoldDB" id="A0A8J3NTL3"/>
<accession>A0A8J3NTL3</accession>
<protein>
    <submittedName>
        <fullName evidence="1">Uncharacterized protein</fullName>
    </submittedName>
</protein>
<evidence type="ECO:0000313" key="1">
    <source>
        <dbReference type="EMBL" id="GIF90290.1"/>
    </source>
</evidence>
<gene>
    <name evidence="1" type="ORF">Cch02nite_37340</name>
</gene>
<evidence type="ECO:0000313" key="2">
    <source>
        <dbReference type="Proteomes" id="UP000619293"/>
    </source>
</evidence>
<comment type="caution">
    <text evidence="1">The sequence shown here is derived from an EMBL/GenBank/DDBJ whole genome shotgun (WGS) entry which is preliminary data.</text>
</comment>
<reference evidence="1 2" key="1">
    <citation type="submission" date="2021-01" db="EMBL/GenBank/DDBJ databases">
        <title>Whole genome shotgun sequence of Catellatospora chokoriensis NBRC 107358.</title>
        <authorList>
            <person name="Komaki H."/>
            <person name="Tamura T."/>
        </authorList>
    </citation>
    <scope>NUCLEOTIDE SEQUENCE [LARGE SCALE GENOMIC DNA]</scope>
    <source>
        <strain evidence="1 2">NBRC 107358</strain>
    </source>
</reference>
<organism evidence="1 2">
    <name type="scientific">Catellatospora chokoriensis</name>
    <dbReference type="NCBI Taxonomy" id="310353"/>
    <lineage>
        <taxon>Bacteria</taxon>
        <taxon>Bacillati</taxon>
        <taxon>Actinomycetota</taxon>
        <taxon>Actinomycetes</taxon>
        <taxon>Micromonosporales</taxon>
        <taxon>Micromonosporaceae</taxon>
        <taxon>Catellatospora</taxon>
    </lineage>
</organism>
<sequence length="76" mass="8171">MSHRAGSAVRRRVGVRGGSPVESSAVLAFHAREPPGYPGYPGSDSVKAAWDIEAIRSEHLDFIDTWADPSAEPIII</sequence>
<name>A0A8J3NTL3_9ACTN</name>
<dbReference type="EMBL" id="BONG01000022">
    <property type="protein sequence ID" value="GIF90290.1"/>
    <property type="molecule type" value="Genomic_DNA"/>
</dbReference>
<keyword evidence="2" id="KW-1185">Reference proteome</keyword>
<dbReference type="Proteomes" id="UP000619293">
    <property type="component" value="Unassembled WGS sequence"/>
</dbReference>
<proteinExistence type="predicted"/>